<keyword evidence="2" id="KW-1185">Reference proteome</keyword>
<dbReference type="Proteomes" id="UP001500620">
    <property type="component" value="Unassembled WGS sequence"/>
</dbReference>
<evidence type="ECO:0000313" key="2">
    <source>
        <dbReference type="Proteomes" id="UP001500620"/>
    </source>
</evidence>
<sequence>MSVLAALALLAGAAVGVWRWQASRDPKVDTALPDMDRALADVLAAAGDEPAVAVNGLVRAATCPLGVLRTGGRYSRTAELYVAGGDEDTLIGRIAQRLPATYQAHRDTVTSGSAPPLTADLAGGVRVSVRQLGIGWLVADAATGCVAGPATTPDSAPPPEDPAVPAITTLLDSLGTAPAILTTTTLDCPAGQIRTVAAISRSTDSGRLADRLTVPAGARTYLAAGSNRVAYRDGTASIIVAASDDGTAITVRRTTPCR</sequence>
<gene>
    <name evidence="1" type="ORF">GCM10022255_109600</name>
</gene>
<comment type="caution">
    <text evidence="1">The sequence shown here is derived from an EMBL/GenBank/DDBJ whole genome shotgun (WGS) entry which is preliminary data.</text>
</comment>
<protein>
    <submittedName>
        <fullName evidence="1">Uncharacterized protein</fullName>
    </submittedName>
</protein>
<proteinExistence type="predicted"/>
<evidence type="ECO:0000313" key="1">
    <source>
        <dbReference type="EMBL" id="GAA4263599.1"/>
    </source>
</evidence>
<reference evidence="2" key="1">
    <citation type="journal article" date="2019" name="Int. J. Syst. Evol. Microbiol.">
        <title>The Global Catalogue of Microorganisms (GCM) 10K type strain sequencing project: providing services to taxonomists for standard genome sequencing and annotation.</title>
        <authorList>
            <consortium name="The Broad Institute Genomics Platform"/>
            <consortium name="The Broad Institute Genome Sequencing Center for Infectious Disease"/>
            <person name="Wu L."/>
            <person name="Ma J."/>
        </authorList>
    </citation>
    <scope>NUCLEOTIDE SEQUENCE [LARGE SCALE GENOMIC DNA]</scope>
    <source>
        <strain evidence="2">JCM 17441</strain>
    </source>
</reference>
<dbReference type="EMBL" id="BAABAT010000073">
    <property type="protein sequence ID" value="GAA4263599.1"/>
    <property type="molecule type" value="Genomic_DNA"/>
</dbReference>
<name>A0ABP8DUL3_9ACTN</name>
<accession>A0ABP8DUL3</accession>
<organism evidence="1 2">
    <name type="scientific">Dactylosporangium darangshiense</name>
    <dbReference type="NCBI Taxonomy" id="579108"/>
    <lineage>
        <taxon>Bacteria</taxon>
        <taxon>Bacillati</taxon>
        <taxon>Actinomycetota</taxon>
        <taxon>Actinomycetes</taxon>
        <taxon>Micromonosporales</taxon>
        <taxon>Micromonosporaceae</taxon>
        <taxon>Dactylosporangium</taxon>
    </lineage>
</organism>